<dbReference type="EnsemblPlants" id="ONIVA06G19360.1">
    <property type="protein sequence ID" value="ONIVA06G19360.1"/>
    <property type="gene ID" value="ONIVA06G19360"/>
</dbReference>
<feature type="compositionally biased region" description="Low complexity" evidence="1">
    <location>
        <begin position="45"/>
        <end position="68"/>
    </location>
</feature>
<protein>
    <submittedName>
        <fullName evidence="2">Uncharacterized protein</fullName>
    </submittedName>
</protein>
<reference evidence="2" key="2">
    <citation type="submission" date="2018-04" db="EMBL/GenBank/DDBJ databases">
        <title>OnivRS2 (Oryza nivara Reference Sequence Version 2).</title>
        <authorList>
            <person name="Zhang J."/>
            <person name="Kudrna D."/>
            <person name="Lee S."/>
            <person name="Talag J."/>
            <person name="Rajasekar S."/>
            <person name="Welchert J."/>
            <person name="Hsing Y.-I."/>
            <person name="Wing R.A."/>
        </authorList>
    </citation>
    <scope>NUCLEOTIDE SEQUENCE [LARGE SCALE GENOMIC DNA]</scope>
    <source>
        <strain evidence="2">SL10</strain>
    </source>
</reference>
<evidence type="ECO:0000313" key="2">
    <source>
        <dbReference type="EnsemblPlants" id="ONIVA06G19360.1"/>
    </source>
</evidence>
<evidence type="ECO:0000256" key="1">
    <source>
        <dbReference type="SAM" id="MobiDB-lite"/>
    </source>
</evidence>
<accession>A0A0E0HRI6</accession>
<dbReference type="HOGENOM" id="CLU_1985058_0_0_1"/>
<name>A0A0E0HRI6_ORYNI</name>
<dbReference type="AlphaFoldDB" id="A0A0E0HRI6"/>
<sequence length="127" mass="13508">MGGGEPRRLIVACADLVDRGNLDGACEGMRSAVFIHVAMSPTRSAASIRMSSSSPSPHPSRPSLSLSPNGEEDSPRPEAFLEILGQPRDAEAELSSCGIGPTAEVAEQVHRSRVCYSRPKSAVRFFV</sequence>
<dbReference type="Proteomes" id="UP000006591">
    <property type="component" value="Chromosome 6"/>
</dbReference>
<dbReference type="STRING" id="4536.A0A0E0HRI6"/>
<feature type="region of interest" description="Disordered" evidence="1">
    <location>
        <begin position="45"/>
        <end position="77"/>
    </location>
</feature>
<organism evidence="2">
    <name type="scientific">Oryza nivara</name>
    <name type="common">Indian wild rice</name>
    <name type="synonym">Oryza sativa f. spontanea</name>
    <dbReference type="NCBI Taxonomy" id="4536"/>
    <lineage>
        <taxon>Eukaryota</taxon>
        <taxon>Viridiplantae</taxon>
        <taxon>Streptophyta</taxon>
        <taxon>Embryophyta</taxon>
        <taxon>Tracheophyta</taxon>
        <taxon>Spermatophyta</taxon>
        <taxon>Magnoliopsida</taxon>
        <taxon>Liliopsida</taxon>
        <taxon>Poales</taxon>
        <taxon>Poaceae</taxon>
        <taxon>BOP clade</taxon>
        <taxon>Oryzoideae</taxon>
        <taxon>Oryzeae</taxon>
        <taxon>Oryzinae</taxon>
        <taxon>Oryza</taxon>
    </lineage>
</organism>
<keyword evidence="3" id="KW-1185">Reference proteome</keyword>
<proteinExistence type="predicted"/>
<dbReference type="Gramene" id="ONIVA06G19360.1">
    <property type="protein sequence ID" value="ONIVA06G19360.1"/>
    <property type="gene ID" value="ONIVA06G19360"/>
</dbReference>
<evidence type="ECO:0000313" key="3">
    <source>
        <dbReference type="Proteomes" id="UP000006591"/>
    </source>
</evidence>
<reference evidence="2" key="1">
    <citation type="submission" date="2015-04" db="UniProtKB">
        <authorList>
            <consortium name="EnsemblPlants"/>
        </authorList>
    </citation>
    <scope>IDENTIFICATION</scope>
    <source>
        <strain evidence="2">SL10</strain>
    </source>
</reference>